<gene>
    <name evidence="9" type="ORF">RI129_007090</name>
</gene>
<evidence type="ECO:0000256" key="5">
    <source>
        <dbReference type="ARBA" id="ARBA00022723"/>
    </source>
</evidence>
<keyword evidence="10" id="KW-1185">Reference proteome</keyword>
<dbReference type="AlphaFoldDB" id="A0AAN7V7F1"/>
<accession>A0AAN7V7F1</accession>
<dbReference type="GO" id="GO:0004518">
    <property type="term" value="F:nuclease activity"/>
    <property type="evidence" value="ECO:0007669"/>
    <property type="project" value="UniProtKB-KW"/>
</dbReference>
<feature type="domain" description="DDE Tnp4" evidence="8">
    <location>
        <begin position="63"/>
        <end position="227"/>
    </location>
</feature>
<reference evidence="9 10" key="1">
    <citation type="journal article" date="2024" name="Insects">
        <title>An Improved Chromosome-Level Genome Assembly of the Firefly Pyrocoelia pectoralis.</title>
        <authorList>
            <person name="Fu X."/>
            <person name="Meyer-Rochow V.B."/>
            <person name="Ballantyne L."/>
            <person name="Zhu X."/>
        </authorList>
    </citation>
    <scope>NUCLEOTIDE SEQUENCE [LARGE SCALE GENOMIC DNA]</scope>
    <source>
        <strain evidence="9">XCY_ONT2</strain>
    </source>
</reference>
<protein>
    <recommendedName>
        <fullName evidence="8">DDE Tnp4 domain-containing protein</fullName>
    </recommendedName>
</protein>
<evidence type="ECO:0000313" key="10">
    <source>
        <dbReference type="Proteomes" id="UP001329430"/>
    </source>
</evidence>
<dbReference type="PANTHER" id="PTHR22930">
    <property type="match status" value="1"/>
</dbReference>
<keyword evidence="6" id="KW-0378">Hydrolase</keyword>
<keyword evidence="4" id="KW-0540">Nuclease</keyword>
<sequence>MVSISYQYRLGKTTVSHIINETCEAIWNTLHPTFLKKPDITAWRSIAEGFEEHWQLPNCIGAIDGKHVVIQAPPKAGSEFYNYKNNHSIILLAVCDAKYKFAIVDIGAKGRQSDGGVLRNSEFGKNLFNNTLDIPAAQPIEYGGEDVPFYIVGDEAFPLRNNLMRPYPGRMLTLEKRVFNYRLSRGRRVIENAFGILVSRWRIFRKPIIGNLQTIENIIKATVCLHNFLLEQKDFNQQYCPFNYHDGENADGSVTNGQWRIETPSRNMTDVSQSGSNFFSIDAASVRNALTSYFMTEGAVPFQWNK</sequence>
<evidence type="ECO:0000259" key="8">
    <source>
        <dbReference type="Pfam" id="PF13359"/>
    </source>
</evidence>
<comment type="caution">
    <text evidence="9">The sequence shown here is derived from an EMBL/GenBank/DDBJ whole genome shotgun (WGS) entry which is preliminary data.</text>
</comment>
<evidence type="ECO:0000256" key="7">
    <source>
        <dbReference type="ARBA" id="ARBA00023242"/>
    </source>
</evidence>
<dbReference type="EMBL" id="JAVRBK010000005">
    <property type="protein sequence ID" value="KAK5643245.1"/>
    <property type="molecule type" value="Genomic_DNA"/>
</dbReference>
<organism evidence="9 10">
    <name type="scientific">Pyrocoelia pectoralis</name>
    <dbReference type="NCBI Taxonomy" id="417401"/>
    <lineage>
        <taxon>Eukaryota</taxon>
        <taxon>Metazoa</taxon>
        <taxon>Ecdysozoa</taxon>
        <taxon>Arthropoda</taxon>
        <taxon>Hexapoda</taxon>
        <taxon>Insecta</taxon>
        <taxon>Pterygota</taxon>
        <taxon>Neoptera</taxon>
        <taxon>Endopterygota</taxon>
        <taxon>Coleoptera</taxon>
        <taxon>Polyphaga</taxon>
        <taxon>Elateriformia</taxon>
        <taxon>Elateroidea</taxon>
        <taxon>Lampyridae</taxon>
        <taxon>Lampyrinae</taxon>
        <taxon>Pyrocoelia</taxon>
    </lineage>
</organism>
<comment type="subcellular location">
    <subcellularLocation>
        <location evidence="2">Nucleus</location>
    </subcellularLocation>
</comment>
<evidence type="ECO:0000313" key="9">
    <source>
        <dbReference type="EMBL" id="KAK5643245.1"/>
    </source>
</evidence>
<dbReference type="GO" id="GO:0046872">
    <property type="term" value="F:metal ion binding"/>
    <property type="evidence" value="ECO:0007669"/>
    <property type="project" value="UniProtKB-KW"/>
</dbReference>
<keyword evidence="7" id="KW-0539">Nucleus</keyword>
<evidence type="ECO:0000256" key="4">
    <source>
        <dbReference type="ARBA" id="ARBA00022722"/>
    </source>
</evidence>
<dbReference type="InterPro" id="IPR045249">
    <property type="entry name" value="HARBI1-like"/>
</dbReference>
<comment type="cofactor">
    <cofactor evidence="1">
        <name>a divalent metal cation</name>
        <dbReference type="ChEBI" id="CHEBI:60240"/>
    </cofactor>
</comment>
<dbReference type="Pfam" id="PF13359">
    <property type="entry name" value="DDE_Tnp_4"/>
    <property type="match status" value="1"/>
</dbReference>
<dbReference type="PANTHER" id="PTHR22930:SF258">
    <property type="entry name" value="PROTEIN ALP1-LIKE ISOFORM X1"/>
    <property type="match status" value="1"/>
</dbReference>
<dbReference type="Proteomes" id="UP001329430">
    <property type="component" value="Chromosome 5"/>
</dbReference>
<comment type="similarity">
    <text evidence="3">Belongs to the HARBI1 family.</text>
</comment>
<name>A0AAN7V7F1_9COLE</name>
<dbReference type="GO" id="GO:0005634">
    <property type="term" value="C:nucleus"/>
    <property type="evidence" value="ECO:0007669"/>
    <property type="project" value="UniProtKB-SubCell"/>
</dbReference>
<dbReference type="GO" id="GO:0016787">
    <property type="term" value="F:hydrolase activity"/>
    <property type="evidence" value="ECO:0007669"/>
    <property type="project" value="UniProtKB-KW"/>
</dbReference>
<evidence type="ECO:0000256" key="6">
    <source>
        <dbReference type="ARBA" id="ARBA00022801"/>
    </source>
</evidence>
<keyword evidence="5" id="KW-0479">Metal-binding</keyword>
<proteinExistence type="inferred from homology"/>
<evidence type="ECO:0000256" key="3">
    <source>
        <dbReference type="ARBA" id="ARBA00006958"/>
    </source>
</evidence>
<dbReference type="InterPro" id="IPR027806">
    <property type="entry name" value="HARBI1_dom"/>
</dbReference>
<evidence type="ECO:0000256" key="1">
    <source>
        <dbReference type="ARBA" id="ARBA00001968"/>
    </source>
</evidence>
<evidence type="ECO:0000256" key="2">
    <source>
        <dbReference type="ARBA" id="ARBA00004123"/>
    </source>
</evidence>